<keyword evidence="2" id="KW-0489">Methyltransferase</keyword>
<dbReference type="Pfam" id="PF10119">
    <property type="entry name" value="MethyTransf_Reg"/>
    <property type="match status" value="1"/>
</dbReference>
<dbReference type="InterPro" id="IPR029063">
    <property type="entry name" value="SAM-dependent_MTases_sf"/>
</dbReference>
<dbReference type="RefSeq" id="WP_317015835.1">
    <property type="nucleotide sequence ID" value="NZ_CP136511.1"/>
</dbReference>
<reference evidence="2 3" key="1">
    <citation type="submission" date="2023-10" db="EMBL/GenBank/DDBJ databases">
        <title>Surface-active antibiotics is a multifunctional adaptation for post-fire microbes.</title>
        <authorList>
            <person name="Liu M.D."/>
            <person name="Du Y."/>
            <person name="Koupaei S.K."/>
            <person name="Kim N.R."/>
            <person name="Zhang W."/>
            <person name="Traxler M.F."/>
        </authorList>
    </citation>
    <scope>NUCLEOTIDE SEQUENCE [LARGE SCALE GENOMIC DNA]</scope>
    <source>
        <strain evidence="2 3">F3</strain>
    </source>
</reference>
<name>A0ABZ0EA08_9BURK</name>
<gene>
    <name evidence="2" type="ORF">RW095_00665</name>
</gene>
<keyword evidence="2" id="KW-0808">Transferase</keyword>
<evidence type="ECO:0000313" key="2">
    <source>
        <dbReference type="EMBL" id="WOD14073.1"/>
    </source>
</evidence>
<keyword evidence="3" id="KW-1185">Reference proteome</keyword>
<sequence length="620" mass="68705">MLWTETPLFFNVWMTEQRLFRSAPCWSWRSIDGFGAIALPAQHAEGRVRFEAQARMKDALHYLPPTGIVFGIAGQPVRQSAEPMRPAQRTRAKNVSESDTGYVDEIAYTFGYCDELNPLRLRLPLLQAELALPTVHTACELGFGHGVSVNIHAAGSPTRWYGTDFHPPHANFARRLADSAESQAQLFGEPFWEFCQRDDIPDFDFIGMHGIWSWISDENRALIVEFIRRKLKAGGVLYLSYNTQPGWAAMLPVRELMQRHFQIGSVAQPHDNTGAEERTQVRIKAAVDFARAVFATQPGYALVNPLLAERVDALSGENPNYLAHEYFNRDWHPMSFSQVASSLVAAGLTYGVSADYRDHVDEINLTPAQRALLADIADTSLRETARDFCVNRSLRRDYWIKAPRTLNDDERDAKLRAHRVILALPTASVVLKVRGALGDTLLPETLYGRILDALDSYRPMTLSDIENSVRGRGIILAEIVKAVMLLVGMGVLLNAQNDAQISAAQPSAKKLNAAICEQARHHDEVQFLVSPVSGSGVLMPRVAQLFLLARLHHMQQPAQWAEFAEAVLRATPQPTRATTGLPSGAAPSLADLTAKANRFAQIHLPILQALGIACNEIGVA</sequence>
<dbReference type="GO" id="GO:0008168">
    <property type="term" value="F:methyltransferase activity"/>
    <property type="evidence" value="ECO:0007669"/>
    <property type="project" value="UniProtKB-KW"/>
</dbReference>
<dbReference type="GO" id="GO:0032259">
    <property type="term" value="P:methylation"/>
    <property type="evidence" value="ECO:0007669"/>
    <property type="project" value="UniProtKB-KW"/>
</dbReference>
<organism evidence="2 3">
    <name type="scientific">Paraburkholderia kirstenboschensis</name>
    <dbReference type="NCBI Taxonomy" id="1245436"/>
    <lineage>
        <taxon>Bacteria</taxon>
        <taxon>Pseudomonadati</taxon>
        <taxon>Pseudomonadota</taxon>
        <taxon>Betaproteobacteria</taxon>
        <taxon>Burkholderiales</taxon>
        <taxon>Burkholderiaceae</taxon>
        <taxon>Paraburkholderia</taxon>
    </lineage>
</organism>
<accession>A0ABZ0EA08</accession>
<dbReference type="SUPFAM" id="SSF53335">
    <property type="entry name" value="S-adenosyl-L-methionine-dependent methyltransferases"/>
    <property type="match status" value="1"/>
</dbReference>
<evidence type="ECO:0000313" key="3">
    <source>
        <dbReference type="Proteomes" id="UP001302652"/>
    </source>
</evidence>
<proteinExistence type="predicted"/>
<dbReference type="Gene3D" id="3.40.50.150">
    <property type="entry name" value="Vaccinia Virus protein VP39"/>
    <property type="match status" value="1"/>
</dbReference>
<dbReference type="CDD" id="cd02440">
    <property type="entry name" value="AdoMet_MTases"/>
    <property type="match status" value="1"/>
</dbReference>
<feature type="domain" description="Methyltransferase regulatory" evidence="1">
    <location>
        <begin position="318"/>
        <end position="401"/>
    </location>
</feature>
<protein>
    <submittedName>
        <fullName evidence="2">Class I SAM-dependent methyltransferase</fullName>
        <ecNumber evidence="2">2.1.1.-</ecNumber>
    </submittedName>
</protein>
<dbReference type="EMBL" id="CP136511">
    <property type="protein sequence ID" value="WOD14073.1"/>
    <property type="molecule type" value="Genomic_DNA"/>
</dbReference>
<dbReference type="EC" id="2.1.1.-" evidence="2"/>
<dbReference type="InterPro" id="IPR018773">
    <property type="entry name" value="MeTrfase_reg_dom_prd"/>
</dbReference>
<dbReference type="Proteomes" id="UP001302652">
    <property type="component" value="Chromosome 3"/>
</dbReference>
<evidence type="ECO:0000259" key="1">
    <source>
        <dbReference type="Pfam" id="PF10119"/>
    </source>
</evidence>